<comment type="similarity">
    <text evidence="1">Belongs to the metallo-beta-lactamase superfamily.</text>
</comment>
<dbReference type="Proteomes" id="UP000198901">
    <property type="component" value="Unassembled WGS sequence"/>
</dbReference>
<keyword evidence="7" id="KW-1185">Reference proteome</keyword>
<keyword evidence="4" id="KW-0862">Zinc</keyword>
<dbReference type="EMBL" id="FNGS01000003">
    <property type="protein sequence ID" value="SDL83078.1"/>
    <property type="molecule type" value="Genomic_DNA"/>
</dbReference>
<evidence type="ECO:0000256" key="4">
    <source>
        <dbReference type="ARBA" id="ARBA00022833"/>
    </source>
</evidence>
<gene>
    <name evidence="6" type="ORF">SAMN04488090_1919</name>
</gene>
<dbReference type="Gene3D" id="3.60.15.10">
    <property type="entry name" value="Ribonuclease Z/Hydroxyacylglutathione hydrolase-like"/>
    <property type="match status" value="1"/>
</dbReference>
<dbReference type="GO" id="GO:0016787">
    <property type="term" value="F:hydrolase activity"/>
    <property type="evidence" value="ECO:0007669"/>
    <property type="project" value="UniProtKB-KW"/>
</dbReference>
<dbReference type="RefSeq" id="WP_093200930.1">
    <property type="nucleotide sequence ID" value="NZ_FNGS01000003.1"/>
</dbReference>
<dbReference type="OrthoDB" id="9802897at2"/>
<dbReference type="SUPFAM" id="SSF56281">
    <property type="entry name" value="Metallo-hydrolase/oxidoreductase"/>
    <property type="match status" value="1"/>
</dbReference>
<evidence type="ECO:0000256" key="1">
    <source>
        <dbReference type="ARBA" id="ARBA00007749"/>
    </source>
</evidence>
<dbReference type="InterPro" id="IPR001279">
    <property type="entry name" value="Metallo-B-lactamas"/>
</dbReference>
<dbReference type="SMART" id="SM00849">
    <property type="entry name" value="Lactamase_B"/>
    <property type="match status" value="1"/>
</dbReference>
<name>A0A1G9N995_9BACT</name>
<evidence type="ECO:0000256" key="2">
    <source>
        <dbReference type="ARBA" id="ARBA00022723"/>
    </source>
</evidence>
<dbReference type="Pfam" id="PF00753">
    <property type="entry name" value="Lactamase_B"/>
    <property type="match status" value="1"/>
</dbReference>
<reference evidence="6 7" key="1">
    <citation type="submission" date="2016-10" db="EMBL/GenBank/DDBJ databases">
        <authorList>
            <person name="de Groot N.N."/>
        </authorList>
    </citation>
    <scope>NUCLEOTIDE SEQUENCE [LARGE SCALE GENOMIC DNA]</scope>
    <source>
        <strain evidence="6 7">DSM 21668</strain>
    </source>
</reference>
<sequence>MKLYAIDAGHFKLDGGAMFGVVPKVLWEKLTTPDDRNHISLGMRCLLIETGDRLILVDCGMGDKQDARWQGYYDRHGGGDLLGSLRQAGFGPGEITDVVPSHLHFDHCGGAVSWNTTRDGYELTFPNARYWAHSAHWQWAAMPNAREKATFLRENIEPIQQSGHLYFLDQEPFGADIEWLTMDGHTEKMLLPKLQVNGRTVVFSADLVPTSRHVPVNYVMGYDVRPLQTMTEKEAFLRQAAEGNWVLVSDHDPVHEALTVQLTEKGFRVKEAGRLTDFI</sequence>
<dbReference type="PANTHER" id="PTHR42978">
    <property type="entry name" value="QUORUM-QUENCHING LACTONASE YTNP-RELATED-RELATED"/>
    <property type="match status" value="1"/>
</dbReference>
<accession>A0A1G9N995</accession>
<organism evidence="6 7">
    <name type="scientific">Siphonobacter aquaeclarae</name>
    <dbReference type="NCBI Taxonomy" id="563176"/>
    <lineage>
        <taxon>Bacteria</taxon>
        <taxon>Pseudomonadati</taxon>
        <taxon>Bacteroidota</taxon>
        <taxon>Cytophagia</taxon>
        <taxon>Cytophagales</taxon>
        <taxon>Cytophagaceae</taxon>
        <taxon>Siphonobacter</taxon>
    </lineage>
</organism>
<dbReference type="GO" id="GO:0046872">
    <property type="term" value="F:metal ion binding"/>
    <property type="evidence" value="ECO:0007669"/>
    <property type="project" value="UniProtKB-KW"/>
</dbReference>
<dbReference type="PANTHER" id="PTHR42978:SF6">
    <property type="entry name" value="QUORUM-QUENCHING LACTONASE YTNP-RELATED"/>
    <property type="match status" value="1"/>
</dbReference>
<evidence type="ECO:0000256" key="3">
    <source>
        <dbReference type="ARBA" id="ARBA00022801"/>
    </source>
</evidence>
<dbReference type="InterPro" id="IPR051013">
    <property type="entry name" value="MBL_superfamily_lactonases"/>
</dbReference>
<evidence type="ECO:0000313" key="6">
    <source>
        <dbReference type="EMBL" id="SDL83078.1"/>
    </source>
</evidence>
<dbReference type="AlphaFoldDB" id="A0A1G9N995"/>
<protein>
    <submittedName>
        <fullName evidence="6">Glyoxylase, beta-lactamase superfamily II</fullName>
    </submittedName>
</protein>
<dbReference type="InterPro" id="IPR036866">
    <property type="entry name" value="RibonucZ/Hydroxyglut_hydro"/>
</dbReference>
<evidence type="ECO:0000259" key="5">
    <source>
        <dbReference type="SMART" id="SM00849"/>
    </source>
</evidence>
<dbReference type="STRING" id="563176.SAMN04488090_1919"/>
<keyword evidence="3" id="KW-0378">Hydrolase</keyword>
<dbReference type="CDD" id="cd16281">
    <property type="entry name" value="metallo-hydrolase-like_MBL-fold"/>
    <property type="match status" value="1"/>
</dbReference>
<evidence type="ECO:0000313" key="7">
    <source>
        <dbReference type="Proteomes" id="UP000198901"/>
    </source>
</evidence>
<feature type="domain" description="Metallo-beta-lactamase" evidence="5">
    <location>
        <begin position="42"/>
        <end position="251"/>
    </location>
</feature>
<keyword evidence="2" id="KW-0479">Metal-binding</keyword>
<proteinExistence type="inferred from homology"/>